<dbReference type="HOGENOM" id="CLU_012153_0_1_9"/>
<dbReference type="PATRIC" id="fig|1408254.3.peg.1501"/>
<dbReference type="eggNOG" id="COG1902">
    <property type="taxonomic scope" value="Bacteria"/>
</dbReference>
<dbReference type="InterPro" id="IPR013785">
    <property type="entry name" value="Aldolase_TIM"/>
</dbReference>
<name>V6MCG0_9BACL</name>
<evidence type="ECO:0000313" key="2">
    <source>
        <dbReference type="EMBL" id="EST55575.1"/>
    </source>
</evidence>
<dbReference type="GO" id="GO:0005829">
    <property type="term" value="C:cytosol"/>
    <property type="evidence" value="ECO:0007669"/>
    <property type="project" value="TreeGrafter"/>
</dbReference>
<dbReference type="CDD" id="cd04747">
    <property type="entry name" value="OYE_like_5_FMN"/>
    <property type="match status" value="1"/>
</dbReference>
<evidence type="ECO:0000259" key="1">
    <source>
        <dbReference type="Pfam" id="PF00724"/>
    </source>
</evidence>
<dbReference type="GO" id="GO:0010181">
    <property type="term" value="F:FMN binding"/>
    <property type="evidence" value="ECO:0007669"/>
    <property type="project" value="InterPro"/>
</dbReference>
<comment type="caution">
    <text evidence="2">The sequence shown here is derived from an EMBL/GenBank/DDBJ whole genome shotgun (WGS) entry which is preliminary data.</text>
</comment>
<dbReference type="RefSeq" id="WP_023555529.1">
    <property type="nucleotide sequence ID" value="NZ_KI629787.1"/>
</dbReference>
<feature type="domain" description="NADH:flavin oxidoreductase/NADH oxidase N-terminal" evidence="1">
    <location>
        <begin position="10"/>
        <end position="114"/>
    </location>
</feature>
<dbReference type="Proteomes" id="UP000017973">
    <property type="component" value="Unassembled WGS sequence"/>
</dbReference>
<sequence length="377" mass="41703">MTYSESVQALFQSFAIGTLSLPNRIVMAPMTRQFSPEGVPTADVAAYYRRRAENSVGLIVTEGTIIDHPDSSNQPNVPHFYGETALNGWANVLAEVHEAGGRIFPQIWHMGVRGQVGDYSEADIASIVQAFAQSAAEAKRLGFDGIELHGAHGYLIDQFFWEKTNPRTDRYGGDMVKRTRFAVEVIEACRRAVGSDFPIVLRISQWKSTDYTAKLATTPAELEQFLKPLTAAGVDVFHCSTRRFWEPEFEGSELNLAGWVKKLTGKPTITVGSVGLDTEFMSYFTEGKGSNHTKIDSVMAVFLCQESTNTYKIDNFLEGNYTTTNSINYDPLGLDGERGHHVNKRTAEVMNMEMSTDKAVCPLCTKKVVLSDVAKNG</sequence>
<dbReference type="InterPro" id="IPR001155">
    <property type="entry name" value="OxRdtase_FMN_N"/>
</dbReference>
<accession>V6MCG0</accession>
<feature type="domain" description="NADH:flavin oxidoreductase/NADH oxidase N-terminal" evidence="1">
    <location>
        <begin position="120"/>
        <end position="279"/>
    </location>
</feature>
<dbReference type="InterPro" id="IPR045247">
    <property type="entry name" value="Oye-like"/>
</dbReference>
<dbReference type="PANTHER" id="PTHR22893">
    <property type="entry name" value="NADH OXIDOREDUCTASE-RELATED"/>
    <property type="match status" value="1"/>
</dbReference>
<dbReference type="GO" id="GO:0016491">
    <property type="term" value="F:oxidoreductase activity"/>
    <property type="evidence" value="ECO:0007669"/>
    <property type="project" value="InterPro"/>
</dbReference>
<organism evidence="2 3">
    <name type="scientific">Brevibacillus panacihumi W25</name>
    <dbReference type="NCBI Taxonomy" id="1408254"/>
    <lineage>
        <taxon>Bacteria</taxon>
        <taxon>Bacillati</taxon>
        <taxon>Bacillota</taxon>
        <taxon>Bacilli</taxon>
        <taxon>Bacillales</taxon>
        <taxon>Paenibacillaceae</taxon>
        <taxon>Brevibacillus</taxon>
    </lineage>
</organism>
<dbReference type="PANTHER" id="PTHR22893:SF55">
    <property type="entry name" value="OXIDOREDUCTASE-RELATED"/>
    <property type="match status" value="1"/>
</dbReference>
<keyword evidence="3" id="KW-1185">Reference proteome</keyword>
<dbReference type="STRING" id="1408254.T458_07570"/>
<dbReference type="Gene3D" id="3.20.20.70">
    <property type="entry name" value="Aldolase class I"/>
    <property type="match status" value="2"/>
</dbReference>
<dbReference type="EMBL" id="AYJU01000003">
    <property type="protein sequence ID" value="EST55575.1"/>
    <property type="molecule type" value="Genomic_DNA"/>
</dbReference>
<protein>
    <submittedName>
        <fullName evidence="2">12-oxophytodienoate reductase</fullName>
    </submittedName>
</protein>
<dbReference type="AlphaFoldDB" id="V6MCG0"/>
<dbReference type="Pfam" id="PF00724">
    <property type="entry name" value="Oxidored_FMN"/>
    <property type="match status" value="2"/>
</dbReference>
<reference evidence="2 3" key="1">
    <citation type="journal article" date="2014" name="Genome Announc.">
        <title>Draft Genome Sequence of Brevibacillus panacihumi Strain W25, a Halotolerant Hydrocarbon-Degrading Bacterium.</title>
        <authorList>
            <person name="Wang X."/>
            <person name="Jin D."/>
            <person name="Zhou L."/>
            <person name="Wu L."/>
            <person name="An W."/>
            <person name="Chen Y."/>
            <person name="Zhao L."/>
        </authorList>
    </citation>
    <scope>NUCLEOTIDE SEQUENCE [LARGE SCALE GENOMIC DNA]</scope>
    <source>
        <strain evidence="2 3">W25</strain>
    </source>
</reference>
<proteinExistence type="predicted"/>
<dbReference type="SUPFAM" id="SSF51395">
    <property type="entry name" value="FMN-linked oxidoreductases"/>
    <property type="match status" value="1"/>
</dbReference>
<evidence type="ECO:0000313" key="3">
    <source>
        <dbReference type="Proteomes" id="UP000017973"/>
    </source>
</evidence>
<gene>
    <name evidence="2" type="ORF">T458_07570</name>
</gene>